<accession>A0A157ZK80</accession>
<dbReference type="GO" id="GO:0030267">
    <property type="term" value="F:glyoxylate reductase (NADPH) activity"/>
    <property type="evidence" value="ECO:0007669"/>
    <property type="project" value="TreeGrafter"/>
</dbReference>
<dbReference type="InterPro" id="IPR029752">
    <property type="entry name" value="D-isomer_DH_CS1"/>
</dbReference>
<dbReference type="CDD" id="cd05301">
    <property type="entry name" value="GDH"/>
    <property type="match status" value="1"/>
</dbReference>
<protein>
    <submittedName>
        <fullName evidence="7">D-isomer specific 2-hydroxyacid dehydrogenase</fullName>
    </submittedName>
</protein>
<dbReference type="RefSeq" id="WP_061166319.1">
    <property type="nucleotide sequence ID" value="NZ_FCOA02000002.1"/>
</dbReference>
<comment type="similarity">
    <text evidence="1 4">Belongs to the D-isomer specific 2-hydroxyacid dehydrogenase family.</text>
</comment>
<evidence type="ECO:0000259" key="6">
    <source>
        <dbReference type="Pfam" id="PF02826"/>
    </source>
</evidence>
<dbReference type="OrthoDB" id="9805416at2"/>
<organism evidence="7 8">
    <name type="scientific">Caballeronia hypogeia</name>
    <dbReference type="NCBI Taxonomy" id="1777140"/>
    <lineage>
        <taxon>Bacteria</taxon>
        <taxon>Pseudomonadati</taxon>
        <taxon>Pseudomonadota</taxon>
        <taxon>Betaproteobacteria</taxon>
        <taxon>Burkholderiales</taxon>
        <taxon>Burkholderiaceae</taxon>
        <taxon>Caballeronia</taxon>
    </lineage>
</organism>
<dbReference type="PROSITE" id="PS00065">
    <property type="entry name" value="D_2_HYDROXYACID_DH_1"/>
    <property type="match status" value="1"/>
</dbReference>
<dbReference type="PROSITE" id="PS00671">
    <property type="entry name" value="D_2_HYDROXYACID_DH_3"/>
    <property type="match status" value="1"/>
</dbReference>
<evidence type="ECO:0000256" key="1">
    <source>
        <dbReference type="ARBA" id="ARBA00005854"/>
    </source>
</evidence>
<dbReference type="SUPFAM" id="SSF52283">
    <property type="entry name" value="Formate/glycerate dehydrogenase catalytic domain-like"/>
    <property type="match status" value="1"/>
</dbReference>
<dbReference type="GO" id="GO:0005829">
    <property type="term" value="C:cytosol"/>
    <property type="evidence" value="ECO:0007669"/>
    <property type="project" value="TreeGrafter"/>
</dbReference>
<name>A0A157ZK80_9BURK</name>
<dbReference type="PANTHER" id="PTHR10996">
    <property type="entry name" value="2-HYDROXYACID DEHYDROGENASE-RELATED"/>
    <property type="match status" value="1"/>
</dbReference>
<keyword evidence="2 4" id="KW-0560">Oxidoreductase</keyword>
<gene>
    <name evidence="7" type="ORF">AWB79_01060</name>
</gene>
<keyword evidence="8" id="KW-1185">Reference proteome</keyword>
<dbReference type="InterPro" id="IPR006139">
    <property type="entry name" value="D-isomer_2_OHA_DH_cat_dom"/>
</dbReference>
<dbReference type="InterPro" id="IPR029753">
    <property type="entry name" value="D-isomer_DH_CS"/>
</dbReference>
<comment type="caution">
    <text evidence="7">The sequence shown here is derived from an EMBL/GenBank/DDBJ whole genome shotgun (WGS) entry which is preliminary data.</text>
</comment>
<dbReference type="AlphaFoldDB" id="A0A157ZK80"/>
<reference evidence="7" key="1">
    <citation type="submission" date="2016-01" db="EMBL/GenBank/DDBJ databases">
        <authorList>
            <person name="Peeters C."/>
        </authorList>
    </citation>
    <scope>NUCLEOTIDE SEQUENCE</scope>
    <source>
        <strain evidence="7">LMG 29322</strain>
    </source>
</reference>
<dbReference type="GO" id="GO:0016618">
    <property type="term" value="F:hydroxypyruvate reductase [NAD(P)H] activity"/>
    <property type="evidence" value="ECO:0007669"/>
    <property type="project" value="TreeGrafter"/>
</dbReference>
<dbReference type="FunFam" id="3.40.50.720:FF:000203">
    <property type="entry name" value="D-3-phosphoglycerate dehydrogenase (SerA)"/>
    <property type="match status" value="1"/>
</dbReference>
<evidence type="ECO:0000256" key="4">
    <source>
        <dbReference type="RuleBase" id="RU003719"/>
    </source>
</evidence>
<dbReference type="PANTHER" id="PTHR10996:SF283">
    <property type="entry name" value="GLYOXYLATE_HYDROXYPYRUVATE REDUCTASE B"/>
    <property type="match status" value="1"/>
</dbReference>
<evidence type="ECO:0000313" key="8">
    <source>
        <dbReference type="Proteomes" id="UP000054851"/>
    </source>
</evidence>
<dbReference type="Pfam" id="PF00389">
    <property type="entry name" value="2-Hacid_dh"/>
    <property type="match status" value="1"/>
</dbReference>
<evidence type="ECO:0000259" key="5">
    <source>
        <dbReference type="Pfam" id="PF00389"/>
    </source>
</evidence>
<evidence type="ECO:0000256" key="2">
    <source>
        <dbReference type="ARBA" id="ARBA00023002"/>
    </source>
</evidence>
<proteinExistence type="inferred from homology"/>
<dbReference type="InterPro" id="IPR036291">
    <property type="entry name" value="NAD(P)-bd_dom_sf"/>
</dbReference>
<sequence length="323" mass="34901">MKHRMIFSRPMQPAVEDRAKLMFDAFVPRHALSVDELVSHAHAHEAQGLLFSGALRLDRALIERLPKSLRVASTTSVGFDHIDVDAAAAANIVVTNAPVVTECTADATMMHMLAACRRAREHLQVMQDGWGRSLGLTELLGHRVSGSVLGIVGMGRIGQAVAQRARAFGMTILYHSRRRLAPELEQGARYFASLDEMLPHAQILSLHLPASPGASPLIGAPQLAMLPRGAIVVNTARGSLIDEDALIAALQSGQIAAAGLDVFHNEPRFDERFLELPQVFLTPHSGSATVQTRNDLGYRALDNIAAVLDGRPAIDPLIPRKVA</sequence>
<evidence type="ECO:0000256" key="3">
    <source>
        <dbReference type="ARBA" id="ARBA00023027"/>
    </source>
</evidence>
<feature type="domain" description="D-isomer specific 2-hydroxyacid dehydrogenase catalytic" evidence="5">
    <location>
        <begin position="31"/>
        <end position="315"/>
    </location>
</feature>
<feature type="domain" description="D-isomer specific 2-hydroxyacid dehydrogenase NAD-binding" evidence="6">
    <location>
        <begin position="109"/>
        <end position="286"/>
    </location>
</feature>
<keyword evidence="3" id="KW-0520">NAD</keyword>
<dbReference type="InterPro" id="IPR050223">
    <property type="entry name" value="D-isomer_2-hydroxyacid_DH"/>
</dbReference>
<dbReference type="Proteomes" id="UP000054851">
    <property type="component" value="Unassembled WGS sequence"/>
</dbReference>
<dbReference type="EMBL" id="FCOA02000002">
    <property type="protein sequence ID" value="SAK45944.1"/>
    <property type="molecule type" value="Genomic_DNA"/>
</dbReference>
<dbReference type="Pfam" id="PF02826">
    <property type="entry name" value="2-Hacid_dh_C"/>
    <property type="match status" value="1"/>
</dbReference>
<dbReference type="Gene3D" id="3.40.50.720">
    <property type="entry name" value="NAD(P)-binding Rossmann-like Domain"/>
    <property type="match status" value="2"/>
</dbReference>
<dbReference type="SUPFAM" id="SSF51735">
    <property type="entry name" value="NAD(P)-binding Rossmann-fold domains"/>
    <property type="match status" value="1"/>
</dbReference>
<evidence type="ECO:0000313" key="7">
    <source>
        <dbReference type="EMBL" id="SAK45944.1"/>
    </source>
</evidence>
<dbReference type="GO" id="GO:0051287">
    <property type="term" value="F:NAD binding"/>
    <property type="evidence" value="ECO:0007669"/>
    <property type="project" value="InterPro"/>
</dbReference>
<dbReference type="InterPro" id="IPR006140">
    <property type="entry name" value="D-isomer_DH_NAD-bd"/>
</dbReference>
<dbReference type="STRING" id="1777140.AWB79_01060"/>